<name>A0AAD5ML06_PARTN</name>
<dbReference type="EMBL" id="JAHQIW010003861">
    <property type="protein sequence ID" value="KAJ1360422.1"/>
    <property type="molecule type" value="Genomic_DNA"/>
</dbReference>
<evidence type="ECO:0000256" key="3">
    <source>
        <dbReference type="ARBA" id="ARBA00023015"/>
    </source>
</evidence>
<reference evidence="9" key="1">
    <citation type="submission" date="2021-06" db="EMBL/GenBank/DDBJ databases">
        <title>Parelaphostrongylus tenuis whole genome reference sequence.</title>
        <authorList>
            <person name="Garwood T.J."/>
            <person name="Larsen P.A."/>
            <person name="Fountain-Jones N.M."/>
            <person name="Garbe J.R."/>
            <person name="Macchietto M.G."/>
            <person name="Kania S.A."/>
            <person name="Gerhold R.W."/>
            <person name="Richards J.E."/>
            <person name="Wolf T.M."/>
        </authorList>
    </citation>
    <scope>NUCLEOTIDE SEQUENCE</scope>
    <source>
        <strain evidence="9">MNPRO001-30</strain>
        <tissue evidence="9">Meninges</tissue>
    </source>
</reference>
<feature type="domain" description="BZIP" evidence="8">
    <location>
        <begin position="133"/>
        <end position="193"/>
    </location>
</feature>
<dbReference type="GO" id="GO:0001228">
    <property type="term" value="F:DNA-binding transcription activator activity, RNA polymerase II-specific"/>
    <property type="evidence" value="ECO:0007669"/>
    <property type="project" value="TreeGrafter"/>
</dbReference>
<accession>A0AAD5ML06</accession>
<dbReference type="Proteomes" id="UP001196413">
    <property type="component" value="Unassembled WGS sequence"/>
</dbReference>
<dbReference type="AlphaFoldDB" id="A0AAD5ML06"/>
<keyword evidence="3" id="KW-0805">Transcription regulation</keyword>
<evidence type="ECO:0000259" key="8">
    <source>
        <dbReference type="PROSITE" id="PS50217"/>
    </source>
</evidence>
<feature type="region of interest" description="Disordered" evidence="7">
    <location>
        <begin position="49"/>
        <end position="73"/>
    </location>
</feature>
<dbReference type="Pfam" id="PF07716">
    <property type="entry name" value="bZIP_2"/>
    <property type="match status" value="1"/>
</dbReference>
<gene>
    <name evidence="9" type="ORF">KIN20_019384</name>
</gene>
<protein>
    <recommendedName>
        <fullName evidence="8">BZIP domain-containing protein</fullName>
    </recommendedName>
</protein>
<dbReference type="PROSITE" id="PS00036">
    <property type="entry name" value="BZIP_BASIC"/>
    <property type="match status" value="1"/>
</dbReference>
<keyword evidence="4" id="KW-0238">DNA-binding</keyword>
<organism evidence="9 10">
    <name type="scientific">Parelaphostrongylus tenuis</name>
    <name type="common">Meningeal worm</name>
    <dbReference type="NCBI Taxonomy" id="148309"/>
    <lineage>
        <taxon>Eukaryota</taxon>
        <taxon>Metazoa</taxon>
        <taxon>Ecdysozoa</taxon>
        <taxon>Nematoda</taxon>
        <taxon>Chromadorea</taxon>
        <taxon>Rhabditida</taxon>
        <taxon>Rhabditina</taxon>
        <taxon>Rhabditomorpha</taxon>
        <taxon>Strongyloidea</taxon>
        <taxon>Metastrongylidae</taxon>
        <taxon>Parelaphostrongylus</taxon>
    </lineage>
</organism>
<feature type="compositionally biased region" description="Basic and acidic residues" evidence="7">
    <location>
        <begin position="156"/>
        <end position="167"/>
    </location>
</feature>
<dbReference type="PANTHER" id="PTHR13044">
    <property type="entry name" value="ACTIVATING TRANSCRIPTION FACTOR ATF 4/5"/>
    <property type="match status" value="1"/>
</dbReference>
<dbReference type="Gene3D" id="1.20.5.170">
    <property type="match status" value="1"/>
</dbReference>
<proteinExistence type="inferred from homology"/>
<evidence type="ECO:0000256" key="1">
    <source>
        <dbReference type="ARBA" id="ARBA00004123"/>
    </source>
</evidence>
<comment type="similarity">
    <text evidence="2">Belongs to the bZIP family.</text>
</comment>
<comment type="caution">
    <text evidence="9">The sequence shown here is derived from an EMBL/GenBank/DDBJ whole genome shotgun (WGS) entry which is preliminary data.</text>
</comment>
<evidence type="ECO:0000256" key="6">
    <source>
        <dbReference type="ARBA" id="ARBA00023242"/>
    </source>
</evidence>
<feature type="compositionally biased region" description="Low complexity" evidence="7">
    <location>
        <begin position="14"/>
        <end position="27"/>
    </location>
</feature>
<sequence>MILELISPYGKDGSVASCSSQQSSYSESKPDFSFIDDIYESVKAEIGAEKARSSAQMATSNSPGSASEKPSTPIITLAIDQPVRIVGEDGKEYKVVLQAIEEKPDRKRKSISTLDEPKPKRLPGVTLANMSIDEINKRKREQNRAAAQRYRQKQKCVKDADKEEQDRLEKRNQYLKTEAARLQSEIECLRKKLLGSLMKQQ</sequence>
<feature type="region of interest" description="Disordered" evidence="7">
    <location>
        <begin position="103"/>
        <end position="124"/>
    </location>
</feature>
<dbReference type="CDD" id="cd14692">
    <property type="entry name" value="bZIP_ATF4"/>
    <property type="match status" value="1"/>
</dbReference>
<keyword evidence="6" id="KW-0539">Nucleus</keyword>
<dbReference type="SUPFAM" id="SSF57959">
    <property type="entry name" value="Leucine zipper domain"/>
    <property type="match status" value="1"/>
</dbReference>
<dbReference type="GO" id="GO:0005634">
    <property type="term" value="C:nucleus"/>
    <property type="evidence" value="ECO:0007669"/>
    <property type="project" value="UniProtKB-SubCell"/>
</dbReference>
<feature type="compositionally biased region" description="Polar residues" evidence="7">
    <location>
        <begin position="53"/>
        <end position="73"/>
    </location>
</feature>
<dbReference type="GO" id="GO:0000977">
    <property type="term" value="F:RNA polymerase II transcription regulatory region sequence-specific DNA binding"/>
    <property type="evidence" value="ECO:0007669"/>
    <property type="project" value="TreeGrafter"/>
</dbReference>
<feature type="region of interest" description="Disordered" evidence="7">
    <location>
        <begin position="140"/>
        <end position="167"/>
    </location>
</feature>
<evidence type="ECO:0000256" key="5">
    <source>
        <dbReference type="ARBA" id="ARBA00023163"/>
    </source>
</evidence>
<evidence type="ECO:0000256" key="4">
    <source>
        <dbReference type="ARBA" id="ARBA00023125"/>
    </source>
</evidence>
<evidence type="ECO:0000313" key="10">
    <source>
        <dbReference type="Proteomes" id="UP001196413"/>
    </source>
</evidence>
<dbReference type="InterPro" id="IPR046347">
    <property type="entry name" value="bZIP_sf"/>
</dbReference>
<dbReference type="PANTHER" id="PTHR13044:SF14">
    <property type="entry name" value="CRYPTOCEPHAL, ISOFORM A"/>
    <property type="match status" value="1"/>
</dbReference>
<dbReference type="SMART" id="SM00338">
    <property type="entry name" value="BRLZ"/>
    <property type="match status" value="1"/>
</dbReference>
<dbReference type="PROSITE" id="PS50217">
    <property type="entry name" value="BZIP"/>
    <property type="match status" value="1"/>
</dbReference>
<feature type="region of interest" description="Disordered" evidence="7">
    <location>
        <begin position="1"/>
        <end position="29"/>
    </location>
</feature>
<keyword evidence="5" id="KW-0804">Transcription</keyword>
<evidence type="ECO:0000256" key="7">
    <source>
        <dbReference type="SAM" id="MobiDB-lite"/>
    </source>
</evidence>
<keyword evidence="10" id="KW-1185">Reference proteome</keyword>
<dbReference type="InterPro" id="IPR004827">
    <property type="entry name" value="bZIP"/>
</dbReference>
<evidence type="ECO:0000256" key="2">
    <source>
        <dbReference type="ARBA" id="ARBA00007163"/>
    </source>
</evidence>
<evidence type="ECO:0000313" key="9">
    <source>
        <dbReference type="EMBL" id="KAJ1360422.1"/>
    </source>
</evidence>
<comment type="subcellular location">
    <subcellularLocation>
        <location evidence="1">Nucleus</location>
    </subcellularLocation>
</comment>